<comment type="caution">
    <text evidence="6">The sequence shown here is derived from an EMBL/GenBank/DDBJ whole genome shotgun (WGS) entry which is preliminary data.</text>
</comment>
<dbReference type="EMBL" id="JAGGLL010000055">
    <property type="protein sequence ID" value="MBP2024233.1"/>
    <property type="molecule type" value="Genomic_DNA"/>
</dbReference>
<reference evidence="6 7" key="1">
    <citation type="submission" date="2021-03" db="EMBL/GenBank/DDBJ databases">
        <title>Genomic Encyclopedia of Type Strains, Phase IV (KMG-IV): sequencing the most valuable type-strain genomes for metagenomic binning, comparative biology and taxonomic classification.</title>
        <authorList>
            <person name="Goeker M."/>
        </authorList>
    </citation>
    <scope>NUCLEOTIDE SEQUENCE [LARGE SCALE GENOMIC DNA]</scope>
    <source>
        <strain evidence="6 7">DSM 28650</strain>
    </source>
</reference>
<evidence type="ECO:0000256" key="1">
    <source>
        <dbReference type="ARBA" id="ARBA00004141"/>
    </source>
</evidence>
<accession>A0ABS4K904</accession>
<keyword evidence="6" id="KW-0378">Hydrolase</keyword>
<feature type="transmembrane region" description="Helical" evidence="5">
    <location>
        <begin position="34"/>
        <end position="52"/>
    </location>
</feature>
<evidence type="ECO:0000256" key="2">
    <source>
        <dbReference type="ARBA" id="ARBA00022692"/>
    </source>
</evidence>
<evidence type="ECO:0000256" key="5">
    <source>
        <dbReference type="SAM" id="Phobius"/>
    </source>
</evidence>
<dbReference type="Proteomes" id="UP001519308">
    <property type="component" value="Unassembled WGS sequence"/>
</dbReference>
<feature type="transmembrane region" description="Helical" evidence="5">
    <location>
        <begin position="64"/>
        <end position="82"/>
    </location>
</feature>
<keyword evidence="7" id="KW-1185">Reference proteome</keyword>
<evidence type="ECO:0000313" key="6">
    <source>
        <dbReference type="EMBL" id="MBP2024233.1"/>
    </source>
</evidence>
<feature type="transmembrane region" description="Helical" evidence="5">
    <location>
        <begin position="209"/>
        <end position="229"/>
    </location>
</feature>
<evidence type="ECO:0000256" key="3">
    <source>
        <dbReference type="ARBA" id="ARBA00022989"/>
    </source>
</evidence>
<proteinExistence type="predicted"/>
<feature type="transmembrane region" description="Helical" evidence="5">
    <location>
        <begin position="94"/>
        <end position="116"/>
    </location>
</feature>
<evidence type="ECO:0000256" key="4">
    <source>
        <dbReference type="ARBA" id="ARBA00023136"/>
    </source>
</evidence>
<sequence length="234" mass="24818">MSEIFKTPIFGVLLSLICYLIGQNINKKIKISFLNPLFIAITIAVVFLLTFNIPLEDYNNGGKIISFFLTPATVVLAVPLYNKIDHLKKNALPIIIGILIGSACGIISIIILGKMLNLPKELILSLVPKSVTTPIGMEVSENLNGIPSVTVAAIIITGVLGAIISPMIHNIARIKNKIAIGISIGTSSHALGTTKAVELGETEGAMSSLSIGIAGLITVILAPILVKLLNQFLF</sequence>
<dbReference type="RefSeq" id="WP_209650006.1">
    <property type="nucleotide sequence ID" value="NZ_JAGGLL010000055.1"/>
</dbReference>
<dbReference type="PANTHER" id="PTHR30249:SF0">
    <property type="entry name" value="PLASTIDAL GLYCOLATE_GLYCERATE TRANSLOCATOR 1, CHLOROPLASTIC"/>
    <property type="match status" value="1"/>
</dbReference>
<keyword evidence="2 5" id="KW-0812">Transmembrane</keyword>
<keyword evidence="4 5" id="KW-0472">Membrane</keyword>
<evidence type="ECO:0000313" key="7">
    <source>
        <dbReference type="Proteomes" id="UP001519308"/>
    </source>
</evidence>
<comment type="subcellular location">
    <subcellularLocation>
        <location evidence="1">Membrane</location>
        <topology evidence="1">Multi-pass membrane protein</topology>
    </subcellularLocation>
</comment>
<keyword evidence="3 5" id="KW-1133">Transmembrane helix</keyword>
<dbReference type="Pfam" id="PF04172">
    <property type="entry name" value="LrgB"/>
    <property type="match status" value="1"/>
</dbReference>
<organism evidence="6 7">
    <name type="scientific">Clostridium punense</name>
    <dbReference type="NCBI Taxonomy" id="1054297"/>
    <lineage>
        <taxon>Bacteria</taxon>
        <taxon>Bacillati</taxon>
        <taxon>Bacillota</taxon>
        <taxon>Clostridia</taxon>
        <taxon>Eubacteriales</taxon>
        <taxon>Clostridiaceae</taxon>
        <taxon>Clostridium</taxon>
    </lineage>
</organism>
<protein>
    <submittedName>
        <fullName evidence="6">Murein hydrolase (TIGR00659 family)</fullName>
    </submittedName>
</protein>
<dbReference type="InterPro" id="IPR007300">
    <property type="entry name" value="CidB/LrgB"/>
</dbReference>
<feature type="transmembrane region" description="Helical" evidence="5">
    <location>
        <begin position="6"/>
        <end position="22"/>
    </location>
</feature>
<dbReference type="PANTHER" id="PTHR30249">
    <property type="entry name" value="PUTATIVE SEROTONIN TRANSPORTER"/>
    <property type="match status" value="1"/>
</dbReference>
<name>A0ABS4K904_9CLOT</name>
<feature type="transmembrane region" description="Helical" evidence="5">
    <location>
        <begin position="146"/>
        <end position="166"/>
    </location>
</feature>
<dbReference type="GO" id="GO:0016787">
    <property type="term" value="F:hydrolase activity"/>
    <property type="evidence" value="ECO:0007669"/>
    <property type="project" value="UniProtKB-KW"/>
</dbReference>
<gene>
    <name evidence="6" type="ORF">J2Z44_004088</name>
</gene>